<organism evidence="3 4">
    <name type="scientific">Meloidogyne hapla</name>
    <name type="common">Root-knot nematode worm</name>
    <dbReference type="NCBI Taxonomy" id="6305"/>
    <lineage>
        <taxon>Eukaryota</taxon>
        <taxon>Metazoa</taxon>
        <taxon>Ecdysozoa</taxon>
        <taxon>Nematoda</taxon>
        <taxon>Chromadorea</taxon>
        <taxon>Rhabditida</taxon>
        <taxon>Tylenchina</taxon>
        <taxon>Tylenchomorpha</taxon>
        <taxon>Tylenchoidea</taxon>
        <taxon>Meloidogynidae</taxon>
        <taxon>Meloidogyninae</taxon>
        <taxon>Meloidogyne</taxon>
    </lineage>
</organism>
<evidence type="ECO:0000259" key="2">
    <source>
        <dbReference type="Pfam" id="PF23406"/>
    </source>
</evidence>
<evidence type="ECO:0000313" key="3">
    <source>
        <dbReference type="Proteomes" id="UP000095281"/>
    </source>
</evidence>
<dbReference type="Proteomes" id="UP000095281">
    <property type="component" value="Unplaced"/>
</dbReference>
<protein>
    <submittedName>
        <fullName evidence="4">Seminal fluid protein</fullName>
    </submittedName>
</protein>
<feature type="coiled-coil region" evidence="1">
    <location>
        <begin position="123"/>
        <end position="157"/>
    </location>
</feature>
<evidence type="ECO:0000313" key="4">
    <source>
        <dbReference type="WBParaSite" id="MhA1_Contig468.frz3.gene43"/>
    </source>
</evidence>
<feature type="domain" description="ZNF380 coiled-coil" evidence="2">
    <location>
        <begin position="102"/>
        <end position="181"/>
    </location>
</feature>
<name>A0A1I8BSM0_MELHA</name>
<proteinExistence type="predicted"/>
<sequence length="219" mass="25476">MEILIAIFVLTAHVNGRKHREALIQTKEDPHISVAGKRKMLENDESAVGDDSAYSYVSKKSRIDQRDFNGEDTYKANTERTVSIENENRRHLHGENKLIDGLPRGFFDDDGMNNRVRETVEKEKQINSELERFYNEVEEFEEQKDDEQTSMVSFENSTVGNDIDEQIERWKTINELEKRKESIIEFASANSGHTSNFDSLDDTELDFSFDSIDWRTKNL</sequence>
<dbReference type="AlphaFoldDB" id="A0A1I8BSM0"/>
<keyword evidence="1" id="KW-0175">Coiled coil</keyword>
<accession>A0A1I8BSM0</accession>
<dbReference type="WBParaSite" id="MhA1_Contig468.frz3.gene43">
    <property type="protein sequence ID" value="MhA1_Contig468.frz3.gene43"/>
    <property type="gene ID" value="MhA1_Contig468.frz3.gene43"/>
</dbReference>
<dbReference type="OMA" id="YIDFMRE"/>
<dbReference type="InterPro" id="IPR059039">
    <property type="entry name" value="ZNF380_CC"/>
</dbReference>
<dbReference type="Pfam" id="PF23406">
    <property type="entry name" value="ZNF380_CC"/>
    <property type="match status" value="1"/>
</dbReference>
<keyword evidence="3" id="KW-1185">Reference proteome</keyword>
<reference evidence="4" key="1">
    <citation type="submission" date="2016-11" db="UniProtKB">
        <authorList>
            <consortium name="WormBaseParasite"/>
        </authorList>
    </citation>
    <scope>IDENTIFICATION</scope>
</reference>
<evidence type="ECO:0000256" key="1">
    <source>
        <dbReference type="SAM" id="Coils"/>
    </source>
</evidence>